<proteinExistence type="predicted"/>
<dbReference type="AlphaFoldDB" id="A0A2K3KBM8"/>
<dbReference type="EMBL" id="ASHM01157857">
    <property type="protein sequence ID" value="PNX63701.1"/>
    <property type="molecule type" value="Genomic_DNA"/>
</dbReference>
<comment type="caution">
    <text evidence="1">The sequence shown here is derived from an EMBL/GenBank/DDBJ whole genome shotgun (WGS) entry which is preliminary data.</text>
</comment>
<feature type="non-terminal residue" evidence="1">
    <location>
        <position position="61"/>
    </location>
</feature>
<sequence>MRLYVLQRVEVQILTIDSSDNNEFLQIDKSNFISLVVKLLTFLHSMEHQDILLCCFSVLSS</sequence>
<reference evidence="1 2" key="1">
    <citation type="journal article" date="2014" name="Am. J. Bot.">
        <title>Genome assembly and annotation for red clover (Trifolium pratense; Fabaceae).</title>
        <authorList>
            <person name="Istvanek J."/>
            <person name="Jaros M."/>
            <person name="Krenek A."/>
            <person name="Repkova J."/>
        </authorList>
    </citation>
    <scope>NUCLEOTIDE SEQUENCE [LARGE SCALE GENOMIC DNA]</scope>
    <source>
        <strain evidence="2">cv. Tatra</strain>
        <tissue evidence="1">Young leaves</tissue>
    </source>
</reference>
<gene>
    <name evidence="1" type="ORF">L195_g061760</name>
</gene>
<accession>A0A2K3KBM8</accession>
<name>A0A2K3KBM8_TRIPR</name>
<evidence type="ECO:0000313" key="2">
    <source>
        <dbReference type="Proteomes" id="UP000236291"/>
    </source>
</evidence>
<reference evidence="1 2" key="2">
    <citation type="journal article" date="2017" name="Front. Plant Sci.">
        <title>Gene Classification and Mining of Molecular Markers Useful in Red Clover (Trifolium pratense) Breeding.</title>
        <authorList>
            <person name="Istvanek J."/>
            <person name="Dluhosova J."/>
            <person name="Dluhos P."/>
            <person name="Patkova L."/>
            <person name="Nedelnik J."/>
            <person name="Repkova J."/>
        </authorList>
    </citation>
    <scope>NUCLEOTIDE SEQUENCE [LARGE SCALE GENOMIC DNA]</scope>
    <source>
        <strain evidence="2">cv. Tatra</strain>
        <tissue evidence="1">Young leaves</tissue>
    </source>
</reference>
<dbReference type="Proteomes" id="UP000236291">
    <property type="component" value="Unassembled WGS sequence"/>
</dbReference>
<evidence type="ECO:0000313" key="1">
    <source>
        <dbReference type="EMBL" id="PNX63701.1"/>
    </source>
</evidence>
<organism evidence="1 2">
    <name type="scientific">Trifolium pratense</name>
    <name type="common">Red clover</name>
    <dbReference type="NCBI Taxonomy" id="57577"/>
    <lineage>
        <taxon>Eukaryota</taxon>
        <taxon>Viridiplantae</taxon>
        <taxon>Streptophyta</taxon>
        <taxon>Embryophyta</taxon>
        <taxon>Tracheophyta</taxon>
        <taxon>Spermatophyta</taxon>
        <taxon>Magnoliopsida</taxon>
        <taxon>eudicotyledons</taxon>
        <taxon>Gunneridae</taxon>
        <taxon>Pentapetalae</taxon>
        <taxon>rosids</taxon>
        <taxon>fabids</taxon>
        <taxon>Fabales</taxon>
        <taxon>Fabaceae</taxon>
        <taxon>Papilionoideae</taxon>
        <taxon>50 kb inversion clade</taxon>
        <taxon>NPAAA clade</taxon>
        <taxon>Hologalegina</taxon>
        <taxon>IRL clade</taxon>
        <taxon>Trifolieae</taxon>
        <taxon>Trifolium</taxon>
    </lineage>
</organism>
<protein>
    <submittedName>
        <fullName evidence="1">Uncharacterized protein</fullName>
    </submittedName>
</protein>